<evidence type="ECO:0000313" key="1">
    <source>
        <dbReference type="EMBL" id="SHJ00604.1"/>
    </source>
</evidence>
<gene>
    <name evidence="1" type="ORF">SAMN02745170_01543</name>
</gene>
<accession>A0A1M6FSC6</accession>
<organism evidence="1 2">
    <name type="scientific">Propionispora hippei DSM 15287</name>
    <dbReference type="NCBI Taxonomy" id="1123003"/>
    <lineage>
        <taxon>Bacteria</taxon>
        <taxon>Bacillati</taxon>
        <taxon>Bacillota</taxon>
        <taxon>Negativicutes</taxon>
        <taxon>Selenomonadales</taxon>
        <taxon>Sporomusaceae</taxon>
        <taxon>Propionispora</taxon>
    </lineage>
</organism>
<dbReference type="RefSeq" id="WP_149734337.1">
    <property type="nucleotide sequence ID" value="NZ_FQZD01000010.1"/>
</dbReference>
<evidence type="ECO:0000313" key="2">
    <source>
        <dbReference type="Proteomes" id="UP000322917"/>
    </source>
</evidence>
<keyword evidence="2" id="KW-1185">Reference proteome</keyword>
<dbReference type="EMBL" id="FQZD01000010">
    <property type="protein sequence ID" value="SHJ00604.1"/>
    <property type="molecule type" value="Genomic_DNA"/>
</dbReference>
<protein>
    <submittedName>
        <fullName evidence="1">Uncharacterized protein</fullName>
    </submittedName>
</protein>
<reference evidence="1 2" key="1">
    <citation type="submission" date="2016-11" db="EMBL/GenBank/DDBJ databases">
        <authorList>
            <person name="Varghese N."/>
            <person name="Submissions S."/>
        </authorList>
    </citation>
    <scope>NUCLEOTIDE SEQUENCE [LARGE SCALE GENOMIC DNA]</scope>
    <source>
        <strain evidence="1 2">DSM 15287</strain>
    </source>
</reference>
<sequence>MTGINGLKTYTLSSSEIEVLLLTDFGGKLQPVDGAKLSKLKQRQAKTAVYKTRFSKPNT</sequence>
<proteinExistence type="predicted"/>
<dbReference type="Proteomes" id="UP000322917">
    <property type="component" value="Unassembled WGS sequence"/>
</dbReference>
<dbReference type="AlphaFoldDB" id="A0A1M6FSC6"/>
<name>A0A1M6FSC6_9FIRM</name>
<dbReference type="OrthoDB" id="1684624at2"/>